<reference evidence="3" key="1">
    <citation type="submission" date="2020-08" db="EMBL/GenBank/DDBJ databases">
        <title>Genome public.</title>
        <authorList>
            <person name="Liu C."/>
            <person name="Sun Q."/>
        </authorList>
    </citation>
    <scope>NUCLEOTIDE SEQUENCE</scope>
    <source>
        <strain evidence="3">NSJ-50</strain>
    </source>
</reference>
<keyword evidence="2 3" id="KW-0808">Transferase</keyword>
<dbReference type="Proteomes" id="UP000647416">
    <property type="component" value="Unassembled WGS sequence"/>
</dbReference>
<gene>
    <name evidence="3" type="primary">rsmD</name>
    <name evidence="3" type="ORF">H8706_03610</name>
</gene>
<keyword evidence="1 3" id="KW-0489">Methyltransferase</keyword>
<dbReference type="Gene3D" id="3.40.50.150">
    <property type="entry name" value="Vaccinia Virus protein VP39"/>
    <property type="match status" value="1"/>
</dbReference>
<dbReference type="InterPro" id="IPR029063">
    <property type="entry name" value="SAM-dependent_MTases_sf"/>
</dbReference>
<dbReference type="EMBL" id="JACRTE010000003">
    <property type="protein sequence ID" value="MBC8595956.1"/>
    <property type="molecule type" value="Genomic_DNA"/>
</dbReference>
<proteinExistence type="predicted"/>
<evidence type="ECO:0000256" key="1">
    <source>
        <dbReference type="ARBA" id="ARBA00022603"/>
    </source>
</evidence>
<dbReference type="GO" id="GO:0052913">
    <property type="term" value="F:16S rRNA (guanine(966)-N(2))-methyltransferase activity"/>
    <property type="evidence" value="ECO:0007669"/>
    <property type="project" value="UniProtKB-EC"/>
</dbReference>
<dbReference type="GO" id="GO:0003676">
    <property type="term" value="F:nucleic acid binding"/>
    <property type="evidence" value="ECO:0007669"/>
    <property type="project" value="InterPro"/>
</dbReference>
<dbReference type="PANTHER" id="PTHR43542">
    <property type="entry name" value="METHYLTRANSFERASE"/>
    <property type="match status" value="1"/>
</dbReference>
<dbReference type="AlphaFoldDB" id="A0A926F9R6"/>
<organism evidence="3 4">
    <name type="scientific">Qingrenia yutianensis</name>
    <dbReference type="NCBI Taxonomy" id="2763676"/>
    <lineage>
        <taxon>Bacteria</taxon>
        <taxon>Bacillati</taxon>
        <taxon>Bacillota</taxon>
        <taxon>Clostridia</taxon>
        <taxon>Eubacteriales</taxon>
        <taxon>Oscillospiraceae</taxon>
        <taxon>Qingrenia</taxon>
    </lineage>
</organism>
<evidence type="ECO:0000313" key="4">
    <source>
        <dbReference type="Proteomes" id="UP000647416"/>
    </source>
</evidence>
<dbReference type="PIRSF" id="PIRSF004553">
    <property type="entry name" value="CHP00095"/>
    <property type="match status" value="1"/>
</dbReference>
<dbReference type="InterPro" id="IPR002052">
    <property type="entry name" value="DNA_methylase_N6_adenine_CS"/>
</dbReference>
<dbReference type="Pfam" id="PF03602">
    <property type="entry name" value="Cons_hypoth95"/>
    <property type="match status" value="1"/>
</dbReference>
<evidence type="ECO:0000256" key="2">
    <source>
        <dbReference type="ARBA" id="ARBA00022679"/>
    </source>
</evidence>
<dbReference type="SUPFAM" id="SSF53335">
    <property type="entry name" value="S-adenosyl-L-methionine-dependent methyltransferases"/>
    <property type="match status" value="1"/>
</dbReference>
<evidence type="ECO:0000313" key="3">
    <source>
        <dbReference type="EMBL" id="MBC8595956.1"/>
    </source>
</evidence>
<comment type="caution">
    <text evidence="3">The sequence shown here is derived from an EMBL/GenBank/DDBJ whole genome shotgun (WGS) entry which is preliminary data.</text>
</comment>
<dbReference type="EC" id="2.1.1.171" evidence="3"/>
<keyword evidence="4" id="KW-1185">Reference proteome</keyword>
<name>A0A926F9R6_9FIRM</name>
<sequence>MRIIAGTARGLKLLSLGSLDTRPTLDRVKEPLFSMLMPYLDGADVLDLFAGSGALGLEALSRGASKCTFVDKNPKCRAVIEGNIKKTRFDEKSVVKTEDFARFLNSCAEKFSLVFLDPPYKAGVYKDCLKLLCENNLLRDGAVIVLEADADEKFSENDFLEFSLLKERKYGRVKLYILQKSHLSQ</sequence>
<accession>A0A926F9R6</accession>
<protein>
    <submittedName>
        <fullName evidence="3">16S rRNA (Guanine(966)-N(2))-methyltransferase RsmD</fullName>
        <ecNumber evidence="3">2.1.1.171</ecNumber>
    </submittedName>
</protein>
<dbReference type="PANTHER" id="PTHR43542:SF1">
    <property type="entry name" value="METHYLTRANSFERASE"/>
    <property type="match status" value="1"/>
</dbReference>
<dbReference type="InterPro" id="IPR004398">
    <property type="entry name" value="RNA_MeTrfase_RsmD"/>
</dbReference>
<dbReference type="PROSITE" id="PS00092">
    <property type="entry name" value="N6_MTASE"/>
    <property type="match status" value="1"/>
</dbReference>
<dbReference type="CDD" id="cd02440">
    <property type="entry name" value="AdoMet_MTases"/>
    <property type="match status" value="1"/>
</dbReference>
<dbReference type="RefSeq" id="WP_262431534.1">
    <property type="nucleotide sequence ID" value="NZ_JACRTE010000003.1"/>
</dbReference>
<dbReference type="NCBIfam" id="TIGR00095">
    <property type="entry name" value="16S rRNA (guanine(966)-N(2))-methyltransferase RsmD"/>
    <property type="match status" value="1"/>
</dbReference>